<dbReference type="InterPro" id="IPR036282">
    <property type="entry name" value="Glutathione-S-Trfase_C_sf"/>
</dbReference>
<dbReference type="InterPro" id="IPR026928">
    <property type="entry name" value="FAX/IsoI-like"/>
</dbReference>
<gene>
    <name evidence="3" type="ORF">J3U88_02005</name>
    <name evidence="4" type="ORF">J3U88_08640</name>
</gene>
<dbReference type="RefSeq" id="WP_207856453.1">
    <property type="nucleotide sequence ID" value="NZ_JAFREP010000002.1"/>
</dbReference>
<feature type="domain" description="Metaxin glutathione S-transferase" evidence="1">
    <location>
        <begin position="167"/>
        <end position="228"/>
    </location>
</feature>
<dbReference type="CDD" id="cd03054">
    <property type="entry name" value="GST_N_Metaxin"/>
    <property type="match status" value="1"/>
</dbReference>
<evidence type="ECO:0000313" key="3">
    <source>
        <dbReference type="EMBL" id="MBO1317216.1"/>
    </source>
</evidence>
<dbReference type="SUPFAM" id="SSF52833">
    <property type="entry name" value="Thioredoxin-like"/>
    <property type="match status" value="1"/>
</dbReference>
<dbReference type="Pfam" id="PF17171">
    <property type="entry name" value="GST_C_6"/>
    <property type="match status" value="1"/>
</dbReference>
<evidence type="ECO:0000259" key="2">
    <source>
        <dbReference type="Pfam" id="PF17172"/>
    </source>
</evidence>
<evidence type="ECO:0000313" key="5">
    <source>
        <dbReference type="Proteomes" id="UP000664417"/>
    </source>
</evidence>
<dbReference type="Gene3D" id="1.20.1050.10">
    <property type="match status" value="1"/>
</dbReference>
<dbReference type="Pfam" id="PF17172">
    <property type="entry name" value="GST_N_4"/>
    <property type="match status" value="1"/>
</dbReference>
<dbReference type="InterPro" id="IPR050931">
    <property type="entry name" value="Mito_Protein_Transport_Metaxin"/>
</dbReference>
<sequence length="237" mass="26666">MNEIQMYQFAGGYGVASFSPFCLKLQAYLRLAGVPYRAVNVRDTSKAPTKKLPYIVDGDQAVGDSGLIVTHLKNKAGIDPDAHLSAEQRAQAFVLTRMLEEHFAWLLVYSRWVDPDNAENLKKIFFRKVPAPVKMLIVPMLVRRVRRTIWGQGIGRHDKAAIYQRGRDDLDALATCLGDKNYLMGDQASTVDTVAFGFLANLLNTPFPSPLQNHARKHADLVRYVARMDQAWFANND</sequence>
<keyword evidence="5" id="KW-1185">Reference proteome</keyword>
<dbReference type="SFLD" id="SFLDS00019">
    <property type="entry name" value="Glutathione_Transferase_(cytos"/>
    <property type="match status" value="1"/>
</dbReference>
<evidence type="ECO:0000313" key="4">
    <source>
        <dbReference type="EMBL" id="MBO1318522.1"/>
    </source>
</evidence>
<accession>A0A8J7QAI1</accession>
<dbReference type="EMBL" id="JAFREP010000006">
    <property type="protein sequence ID" value="MBO1318522.1"/>
    <property type="molecule type" value="Genomic_DNA"/>
</dbReference>
<feature type="domain" description="Thioredoxin-like fold" evidence="2">
    <location>
        <begin position="20"/>
        <end position="117"/>
    </location>
</feature>
<dbReference type="InterPro" id="IPR040079">
    <property type="entry name" value="Glutathione_S-Trfase"/>
</dbReference>
<dbReference type="PANTHER" id="PTHR12289">
    <property type="entry name" value="METAXIN RELATED"/>
    <property type="match status" value="1"/>
</dbReference>
<reference evidence="3" key="1">
    <citation type="submission" date="2021-03" db="EMBL/GenBank/DDBJ databases">
        <authorList>
            <person name="Wang G."/>
        </authorList>
    </citation>
    <scope>NUCLEOTIDE SEQUENCE</scope>
    <source>
        <strain evidence="3">KCTC 12899</strain>
    </source>
</reference>
<organism evidence="3 5">
    <name type="scientific">Acanthopleuribacter pedis</name>
    <dbReference type="NCBI Taxonomy" id="442870"/>
    <lineage>
        <taxon>Bacteria</taxon>
        <taxon>Pseudomonadati</taxon>
        <taxon>Acidobacteriota</taxon>
        <taxon>Holophagae</taxon>
        <taxon>Acanthopleuribacterales</taxon>
        <taxon>Acanthopleuribacteraceae</taxon>
        <taxon>Acanthopleuribacter</taxon>
    </lineage>
</organism>
<dbReference type="Proteomes" id="UP000664417">
    <property type="component" value="Unassembled WGS sequence"/>
</dbReference>
<dbReference type="InterPro" id="IPR036249">
    <property type="entry name" value="Thioredoxin-like_sf"/>
</dbReference>
<dbReference type="SFLD" id="SFLDG01200">
    <property type="entry name" value="SUF1.1"/>
    <property type="match status" value="1"/>
</dbReference>
<comment type="caution">
    <text evidence="3">The sequence shown here is derived from an EMBL/GenBank/DDBJ whole genome shotgun (WGS) entry which is preliminary data.</text>
</comment>
<evidence type="ECO:0000259" key="1">
    <source>
        <dbReference type="Pfam" id="PF17171"/>
    </source>
</evidence>
<dbReference type="SUPFAM" id="SSF47616">
    <property type="entry name" value="GST C-terminal domain-like"/>
    <property type="match status" value="1"/>
</dbReference>
<protein>
    <submittedName>
        <fullName evidence="3">Glutathione S-transferase family protein</fullName>
    </submittedName>
</protein>
<proteinExistence type="predicted"/>
<dbReference type="InterPro" id="IPR033468">
    <property type="entry name" value="Metaxin_GST"/>
</dbReference>
<dbReference type="InterPro" id="IPR012336">
    <property type="entry name" value="Thioredoxin-like_fold"/>
</dbReference>
<dbReference type="SFLD" id="SFLDG01180">
    <property type="entry name" value="SUF1"/>
    <property type="match status" value="1"/>
</dbReference>
<dbReference type="PANTHER" id="PTHR12289:SF41">
    <property type="entry name" value="FAILED AXON CONNECTIONS-RELATED"/>
    <property type="match status" value="1"/>
</dbReference>
<dbReference type="GO" id="GO:0005737">
    <property type="term" value="C:cytoplasm"/>
    <property type="evidence" value="ECO:0007669"/>
    <property type="project" value="TreeGrafter"/>
</dbReference>
<dbReference type="EMBL" id="JAFREP010000002">
    <property type="protein sequence ID" value="MBO1317216.1"/>
    <property type="molecule type" value="Genomic_DNA"/>
</dbReference>
<dbReference type="Gene3D" id="3.40.30.10">
    <property type="entry name" value="Glutaredoxin"/>
    <property type="match status" value="1"/>
</dbReference>
<name>A0A8J7QAI1_9BACT</name>
<dbReference type="AlphaFoldDB" id="A0A8J7QAI1"/>